<name>Q0UZ45_PHANO</name>
<dbReference type="RefSeq" id="XP_001793561.1">
    <property type="nucleotide sequence ID" value="XM_001793509.1"/>
</dbReference>
<reference evidence="2" key="1">
    <citation type="journal article" date="2007" name="Plant Cell">
        <title>Dothideomycete-plant interactions illuminated by genome sequencing and EST analysis of the wheat pathogen Stagonospora nodorum.</title>
        <authorList>
            <person name="Hane J.K."/>
            <person name="Lowe R.G."/>
            <person name="Solomon P.S."/>
            <person name="Tan K.C."/>
            <person name="Schoch C.L."/>
            <person name="Spatafora J.W."/>
            <person name="Crous P.W."/>
            <person name="Kodira C."/>
            <person name="Birren B.W."/>
            <person name="Galagan J.E."/>
            <person name="Torriani S.F."/>
            <person name="McDonald B.A."/>
            <person name="Oliver R.P."/>
        </authorList>
    </citation>
    <scope>NUCLEOTIDE SEQUENCE [LARGE SCALE GENOMIC DNA]</scope>
    <source>
        <strain evidence="2">SN15 / ATCC MYA-4574 / FGSC 10173</strain>
    </source>
</reference>
<evidence type="ECO:0000313" key="2">
    <source>
        <dbReference type="Proteomes" id="UP000001055"/>
    </source>
</evidence>
<dbReference type="EMBL" id="CH445328">
    <property type="protein sequence ID" value="EAT89700.2"/>
    <property type="molecule type" value="Genomic_DNA"/>
</dbReference>
<proteinExistence type="predicted"/>
<dbReference type="GeneID" id="5970418"/>
<organism evidence="1 2">
    <name type="scientific">Phaeosphaeria nodorum (strain SN15 / ATCC MYA-4574 / FGSC 10173)</name>
    <name type="common">Glume blotch fungus</name>
    <name type="synonym">Parastagonospora nodorum</name>
    <dbReference type="NCBI Taxonomy" id="321614"/>
    <lineage>
        <taxon>Eukaryota</taxon>
        <taxon>Fungi</taxon>
        <taxon>Dikarya</taxon>
        <taxon>Ascomycota</taxon>
        <taxon>Pezizomycotina</taxon>
        <taxon>Dothideomycetes</taxon>
        <taxon>Pleosporomycetidae</taxon>
        <taxon>Pleosporales</taxon>
        <taxon>Pleosporineae</taxon>
        <taxon>Phaeosphaeriaceae</taxon>
        <taxon>Parastagonospora</taxon>
    </lineage>
</organism>
<dbReference type="Proteomes" id="UP000001055">
    <property type="component" value="Unassembled WGS sequence"/>
</dbReference>
<dbReference type="VEuPathDB" id="FungiDB:JI435_029690"/>
<sequence>MDTKLYKDWLHWAEHTAMNWLHRLDKLERLFRQAALIYHKIPYDLRHSSTIQNGHKINSALLKRLSEIFETDRLRSKQTYFTPWIAIFDTATEVLDDLNNHQPLPDEIDSLRTLHHKFELAFDNLNKPCQVAWVALRWLQGTVADVNKRAELDGTETLAASFSREGGLFRRWISTLPEADGKHVQSRLTYIEWYAQTLLKEGVVKDDYWSMLLEDLSSRQPPEIAQKHLDHLQRLFETSRVEEYNAIFKELDEIVHAAAELSSRHCPDRVTSKQLVHHVFCVLKPTMIPLQARFEAFFDELDDYLARAYILFDVSRMNYESDAQGGRIAWQDISGPDSNPVPARKGEEWAKYRAWIWSLPETQRAVQIGRTVDAVALEMLYHEPDGFHGESESQQFSQPPSSTYSWSDLASDLDAILIDQ</sequence>
<dbReference type="InParanoid" id="Q0UZ45"/>
<dbReference type="KEGG" id="pno:SNOG_02969"/>
<gene>
    <name evidence="1" type="ORF">SNOG_02969</name>
</gene>
<protein>
    <submittedName>
        <fullName evidence="1">Uncharacterized protein</fullName>
    </submittedName>
</protein>
<accession>Q0UZ45</accession>
<dbReference type="AlphaFoldDB" id="Q0UZ45"/>
<evidence type="ECO:0000313" key="1">
    <source>
        <dbReference type="EMBL" id="EAT89700.2"/>
    </source>
</evidence>